<sequence>MDCLGGQSSASFNSESMSHSENTTSICSFSSPLTATTTVSDSKSGQASCLPSILSFPTSEPTCTSVDSPQSIATVAPFPLQSSSSPSILTTTASSVLPSSHQASLCSCRLNRFDQLNSTSSPQSVLYKSPLSGLETFDLGPHPVVSSSEPPGLRCELFYT</sequence>
<evidence type="ECO:0000313" key="1">
    <source>
        <dbReference type="EMBL" id="VEL30451.1"/>
    </source>
</evidence>
<proteinExistence type="predicted"/>
<dbReference type="AlphaFoldDB" id="A0A448X829"/>
<comment type="caution">
    <text evidence="1">The sequence shown here is derived from an EMBL/GenBank/DDBJ whole genome shotgun (WGS) entry which is preliminary data.</text>
</comment>
<organism evidence="1 2">
    <name type="scientific">Protopolystoma xenopodis</name>
    <dbReference type="NCBI Taxonomy" id="117903"/>
    <lineage>
        <taxon>Eukaryota</taxon>
        <taxon>Metazoa</taxon>
        <taxon>Spiralia</taxon>
        <taxon>Lophotrochozoa</taxon>
        <taxon>Platyhelminthes</taxon>
        <taxon>Monogenea</taxon>
        <taxon>Polyopisthocotylea</taxon>
        <taxon>Polystomatidea</taxon>
        <taxon>Polystomatidae</taxon>
        <taxon>Protopolystoma</taxon>
    </lineage>
</organism>
<evidence type="ECO:0000313" key="2">
    <source>
        <dbReference type="Proteomes" id="UP000784294"/>
    </source>
</evidence>
<dbReference type="EMBL" id="CAAALY010112423">
    <property type="protein sequence ID" value="VEL30451.1"/>
    <property type="molecule type" value="Genomic_DNA"/>
</dbReference>
<reference evidence="1" key="1">
    <citation type="submission" date="2018-11" db="EMBL/GenBank/DDBJ databases">
        <authorList>
            <consortium name="Pathogen Informatics"/>
        </authorList>
    </citation>
    <scope>NUCLEOTIDE SEQUENCE</scope>
</reference>
<gene>
    <name evidence="1" type="ORF">PXEA_LOCUS23891</name>
</gene>
<accession>A0A448X829</accession>
<keyword evidence="2" id="KW-1185">Reference proteome</keyword>
<protein>
    <submittedName>
        <fullName evidence="1">Uncharacterized protein</fullName>
    </submittedName>
</protein>
<dbReference type="Proteomes" id="UP000784294">
    <property type="component" value="Unassembled WGS sequence"/>
</dbReference>
<name>A0A448X829_9PLAT</name>